<reference evidence="1" key="1">
    <citation type="submission" date="2018-11" db="EMBL/GenBank/DDBJ databases">
        <authorList>
            <consortium name="Genoscope - CEA"/>
            <person name="William W."/>
        </authorList>
    </citation>
    <scope>NUCLEOTIDE SEQUENCE</scope>
</reference>
<sequence>MLPTTRFVPTGPPTESGRDLFVSDLIEQGSGGWNHHMVEVTFPELASQIYLIKTSTCNAEDTFCWHKTKTGGLQC</sequence>
<organism evidence="1">
    <name type="scientific">Brassica campestris</name>
    <name type="common">Field mustard</name>
    <dbReference type="NCBI Taxonomy" id="3711"/>
    <lineage>
        <taxon>Eukaryota</taxon>
        <taxon>Viridiplantae</taxon>
        <taxon>Streptophyta</taxon>
        <taxon>Embryophyta</taxon>
        <taxon>Tracheophyta</taxon>
        <taxon>Spermatophyta</taxon>
        <taxon>Magnoliopsida</taxon>
        <taxon>eudicotyledons</taxon>
        <taxon>Gunneridae</taxon>
        <taxon>Pentapetalae</taxon>
        <taxon>rosids</taxon>
        <taxon>malvids</taxon>
        <taxon>Brassicales</taxon>
        <taxon>Brassicaceae</taxon>
        <taxon>Brassiceae</taxon>
        <taxon>Brassica</taxon>
    </lineage>
</organism>
<proteinExistence type="predicted"/>
<protein>
    <submittedName>
        <fullName evidence="1">Uncharacterized protein</fullName>
    </submittedName>
</protein>
<accession>A0A3P5YHQ1</accession>
<name>A0A3P5YHQ1_BRACM</name>
<dbReference type="AlphaFoldDB" id="A0A3P5YHQ1"/>
<dbReference type="EMBL" id="LR031568">
    <property type="protein sequence ID" value="VDC60371.1"/>
    <property type="molecule type" value="Genomic_DNA"/>
</dbReference>
<evidence type="ECO:0000313" key="1">
    <source>
        <dbReference type="EMBL" id="VDC60371.1"/>
    </source>
</evidence>
<gene>
    <name evidence="1" type="ORF">BRAA09T37982Z</name>
</gene>